<name>A0A8S9V746_PHYIN</name>
<dbReference type="Proteomes" id="UP000704712">
    <property type="component" value="Unassembled WGS sequence"/>
</dbReference>
<evidence type="ECO:0000313" key="3">
    <source>
        <dbReference type="Proteomes" id="UP000704712"/>
    </source>
</evidence>
<feature type="compositionally biased region" description="Basic residues" evidence="1">
    <location>
        <begin position="22"/>
        <end position="34"/>
    </location>
</feature>
<comment type="caution">
    <text evidence="2">The sequence shown here is derived from an EMBL/GenBank/DDBJ whole genome shotgun (WGS) entry which is preliminary data.</text>
</comment>
<protein>
    <submittedName>
        <fullName evidence="2">Uncharacterized protein</fullName>
    </submittedName>
</protein>
<organism evidence="2 3">
    <name type="scientific">Phytophthora infestans</name>
    <name type="common">Potato late blight agent</name>
    <name type="synonym">Botrytis infestans</name>
    <dbReference type="NCBI Taxonomy" id="4787"/>
    <lineage>
        <taxon>Eukaryota</taxon>
        <taxon>Sar</taxon>
        <taxon>Stramenopiles</taxon>
        <taxon>Oomycota</taxon>
        <taxon>Peronosporomycetes</taxon>
        <taxon>Peronosporales</taxon>
        <taxon>Peronosporaceae</taxon>
        <taxon>Phytophthora</taxon>
    </lineage>
</organism>
<gene>
    <name evidence="2" type="ORF">GN958_ATG03774</name>
</gene>
<proteinExistence type="predicted"/>
<feature type="compositionally biased region" description="Low complexity" evidence="1">
    <location>
        <begin position="84"/>
        <end position="100"/>
    </location>
</feature>
<feature type="non-terminal residue" evidence="2">
    <location>
        <position position="210"/>
    </location>
</feature>
<feature type="compositionally biased region" description="Basic residues" evidence="1">
    <location>
        <begin position="42"/>
        <end position="61"/>
    </location>
</feature>
<reference evidence="2" key="1">
    <citation type="submission" date="2020-03" db="EMBL/GenBank/DDBJ databases">
        <title>Hybrid Assembly of Korean Phytophthora infestans isolates.</title>
        <authorList>
            <person name="Prokchorchik M."/>
            <person name="Lee Y."/>
            <person name="Seo J."/>
            <person name="Cho J.-H."/>
            <person name="Park Y.-E."/>
            <person name="Jang D.-C."/>
            <person name="Im J.-S."/>
            <person name="Choi J.-G."/>
            <person name="Park H.-J."/>
            <person name="Lee G.-B."/>
            <person name="Lee Y.-G."/>
            <person name="Hong S.-Y."/>
            <person name="Cho K."/>
            <person name="Sohn K.H."/>
        </authorList>
    </citation>
    <scope>NUCLEOTIDE SEQUENCE</scope>
    <source>
        <strain evidence="2">KR_2_A2</strain>
    </source>
</reference>
<accession>A0A8S9V746</accession>
<feature type="non-terminal residue" evidence="2">
    <location>
        <position position="1"/>
    </location>
</feature>
<dbReference type="EMBL" id="JAACNO010000522">
    <property type="protein sequence ID" value="KAF4147029.1"/>
    <property type="molecule type" value="Genomic_DNA"/>
</dbReference>
<dbReference type="AlphaFoldDB" id="A0A8S9V746"/>
<evidence type="ECO:0000313" key="2">
    <source>
        <dbReference type="EMBL" id="KAF4147029.1"/>
    </source>
</evidence>
<feature type="region of interest" description="Disordered" evidence="1">
    <location>
        <begin position="1"/>
        <end position="113"/>
    </location>
</feature>
<sequence>PSKRCVKIKQRGESRDIAVRLNSRKKKKRLRRHPTARDRAVTKRRKQLPHRLSSRRHNSSRRRNEESLNVQDSSVESEHEKGSHSSFASDSDASSQNSSDSEAEGCDGGDIAPQDELVDVPDLDVSAFDSWGALESYLKAYSRKTFQVYRIYTIRTNTPVRTRNARMQRNMSAFKLVPEEFKFYNKTYLYGVHVTGLDSESGIRQAMAFF</sequence>
<evidence type="ECO:0000256" key="1">
    <source>
        <dbReference type="SAM" id="MobiDB-lite"/>
    </source>
</evidence>